<protein>
    <submittedName>
        <fullName evidence="1">Uncharacterized protein</fullName>
    </submittedName>
</protein>
<dbReference type="HOGENOM" id="CLU_2251178_0_0_1"/>
<accession>A0A0C3NBN2</accession>
<dbReference type="InParanoid" id="A0A0C3NBN2"/>
<dbReference type="EMBL" id="KN832014">
    <property type="protein sequence ID" value="KIN98534.1"/>
    <property type="molecule type" value="Genomic_DNA"/>
</dbReference>
<name>A0A0C3NBN2_PISTI</name>
<dbReference type="AlphaFoldDB" id="A0A0C3NBN2"/>
<dbReference type="Proteomes" id="UP000054217">
    <property type="component" value="Unassembled WGS sequence"/>
</dbReference>
<organism evidence="1 2">
    <name type="scientific">Pisolithus tinctorius Marx 270</name>
    <dbReference type="NCBI Taxonomy" id="870435"/>
    <lineage>
        <taxon>Eukaryota</taxon>
        <taxon>Fungi</taxon>
        <taxon>Dikarya</taxon>
        <taxon>Basidiomycota</taxon>
        <taxon>Agaricomycotina</taxon>
        <taxon>Agaricomycetes</taxon>
        <taxon>Agaricomycetidae</taxon>
        <taxon>Boletales</taxon>
        <taxon>Sclerodermatineae</taxon>
        <taxon>Pisolithaceae</taxon>
        <taxon>Pisolithus</taxon>
    </lineage>
</organism>
<keyword evidence="2" id="KW-1185">Reference proteome</keyword>
<reference evidence="2" key="2">
    <citation type="submission" date="2015-01" db="EMBL/GenBank/DDBJ databases">
        <title>Evolutionary Origins and Diversification of the Mycorrhizal Mutualists.</title>
        <authorList>
            <consortium name="DOE Joint Genome Institute"/>
            <consortium name="Mycorrhizal Genomics Consortium"/>
            <person name="Kohler A."/>
            <person name="Kuo A."/>
            <person name="Nagy L.G."/>
            <person name="Floudas D."/>
            <person name="Copeland A."/>
            <person name="Barry K.W."/>
            <person name="Cichocki N."/>
            <person name="Veneault-Fourrey C."/>
            <person name="LaButti K."/>
            <person name="Lindquist E.A."/>
            <person name="Lipzen A."/>
            <person name="Lundell T."/>
            <person name="Morin E."/>
            <person name="Murat C."/>
            <person name="Riley R."/>
            <person name="Ohm R."/>
            <person name="Sun H."/>
            <person name="Tunlid A."/>
            <person name="Henrissat B."/>
            <person name="Grigoriev I.V."/>
            <person name="Hibbett D.S."/>
            <person name="Martin F."/>
        </authorList>
    </citation>
    <scope>NUCLEOTIDE SEQUENCE [LARGE SCALE GENOMIC DNA]</scope>
    <source>
        <strain evidence="2">Marx 270</strain>
    </source>
</reference>
<gene>
    <name evidence="1" type="ORF">M404DRAFT_1005204</name>
</gene>
<reference evidence="1 2" key="1">
    <citation type="submission" date="2014-04" db="EMBL/GenBank/DDBJ databases">
        <authorList>
            <consortium name="DOE Joint Genome Institute"/>
            <person name="Kuo A."/>
            <person name="Kohler A."/>
            <person name="Costa M.D."/>
            <person name="Nagy L.G."/>
            <person name="Floudas D."/>
            <person name="Copeland A."/>
            <person name="Barry K.W."/>
            <person name="Cichocki N."/>
            <person name="Veneault-Fourrey C."/>
            <person name="LaButti K."/>
            <person name="Lindquist E.A."/>
            <person name="Lipzen A."/>
            <person name="Lundell T."/>
            <person name="Morin E."/>
            <person name="Murat C."/>
            <person name="Sun H."/>
            <person name="Tunlid A."/>
            <person name="Henrissat B."/>
            <person name="Grigoriev I.V."/>
            <person name="Hibbett D.S."/>
            <person name="Martin F."/>
            <person name="Nordberg H.P."/>
            <person name="Cantor M.N."/>
            <person name="Hua S.X."/>
        </authorList>
    </citation>
    <scope>NUCLEOTIDE SEQUENCE [LARGE SCALE GENOMIC DNA]</scope>
    <source>
        <strain evidence="1 2">Marx 270</strain>
    </source>
</reference>
<sequence length="104" mass="11360">MIYCATTPLAIRSRSNRLGLRCLRKHPIARTPPGPERPPTVPEGLEMVASENSTPNLSQNIPVQMICPNCKSAYLCFQGQVFNDAGSKSQHGDEAPVHFQGINT</sequence>
<evidence type="ECO:0000313" key="1">
    <source>
        <dbReference type="EMBL" id="KIN98534.1"/>
    </source>
</evidence>
<proteinExistence type="predicted"/>
<evidence type="ECO:0000313" key="2">
    <source>
        <dbReference type="Proteomes" id="UP000054217"/>
    </source>
</evidence>